<dbReference type="NCBIfam" id="TIGR02605">
    <property type="entry name" value="CxxC_CxxC_SSSS"/>
    <property type="match status" value="1"/>
</dbReference>
<reference evidence="2 3" key="1">
    <citation type="journal article" date="2012" name="J. Bacteriol.">
        <title>Complete genome sequences of Desulfosporosinus orientis DSM765T, Desulfosporosinus youngiae DSM17734T, Desulfosporosinus meridiei DSM13257T, and Desulfosporosinus acidiphilus DSM22704T.</title>
        <authorList>
            <person name="Pester M."/>
            <person name="Brambilla E."/>
            <person name="Alazard D."/>
            <person name="Rattei T."/>
            <person name="Weinmaier T."/>
            <person name="Han J."/>
            <person name="Lucas S."/>
            <person name="Lapidus A."/>
            <person name="Cheng J.F."/>
            <person name="Goodwin L."/>
            <person name="Pitluck S."/>
            <person name="Peters L."/>
            <person name="Ovchinnikova G."/>
            <person name="Teshima H."/>
            <person name="Detter J.C."/>
            <person name="Han C.S."/>
            <person name="Tapia R."/>
            <person name="Land M.L."/>
            <person name="Hauser L."/>
            <person name="Kyrpides N.C."/>
            <person name="Ivanova N.N."/>
            <person name="Pagani I."/>
            <person name="Huntmann M."/>
            <person name="Wei C.L."/>
            <person name="Davenport K.W."/>
            <person name="Daligault H."/>
            <person name="Chain P.S."/>
            <person name="Chen A."/>
            <person name="Mavromatis K."/>
            <person name="Markowitz V."/>
            <person name="Szeto E."/>
            <person name="Mikhailova N."/>
            <person name="Pati A."/>
            <person name="Wagner M."/>
            <person name="Woyke T."/>
            <person name="Ollivier B."/>
            <person name="Klenk H.P."/>
            <person name="Spring S."/>
            <person name="Loy A."/>
        </authorList>
    </citation>
    <scope>NUCLEOTIDE SEQUENCE [LARGE SCALE GENOMIC DNA]</scope>
    <source>
        <strain evidence="3">ATCC BAA-275 / DSM 13257 / NCIMB 13706 / S10</strain>
    </source>
</reference>
<evidence type="ECO:0000259" key="1">
    <source>
        <dbReference type="SMART" id="SM00834"/>
    </source>
</evidence>
<organism evidence="2 3">
    <name type="scientific">Desulfosporosinus meridiei (strain ATCC BAA-275 / DSM 13257 / KCTC 12902 / NCIMB 13706 / S10)</name>
    <dbReference type="NCBI Taxonomy" id="768704"/>
    <lineage>
        <taxon>Bacteria</taxon>
        <taxon>Bacillati</taxon>
        <taxon>Bacillota</taxon>
        <taxon>Clostridia</taxon>
        <taxon>Eubacteriales</taxon>
        <taxon>Desulfitobacteriaceae</taxon>
        <taxon>Desulfosporosinus</taxon>
    </lineage>
</organism>
<dbReference type="Proteomes" id="UP000005262">
    <property type="component" value="Chromosome"/>
</dbReference>
<sequence length="71" mass="7116">MPMYEFRCPSCGGITTELCKMGENGEHLSCCECGTTGLLKNISGFASLGIPGGGGKGSCSSSCSGNCTGCH</sequence>
<name>J7J0C6_DESMD</name>
<feature type="domain" description="Putative regulatory protein FmdB zinc ribbon" evidence="1">
    <location>
        <begin position="1"/>
        <end position="43"/>
    </location>
</feature>
<dbReference type="Pfam" id="PF09723">
    <property type="entry name" value="Zn_ribbon_8"/>
    <property type="match status" value="1"/>
</dbReference>
<evidence type="ECO:0000313" key="2">
    <source>
        <dbReference type="EMBL" id="AFQ44773.1"/>
    </source>
</evidence>
<dbReference type="SMART" id="SM00834">
    <property type="entry name" value="CxxC_CXXC_SSSS"/>
    <property type="match status" value="1"/>
</dbReference>
<protein>
    <submittedName>
        <fullName evidence="2">Putative regulatory protein, FmdB family</fullName>
    </submittedName>
</protein>
<proteinExistence type="predicted"/>
<accession>J7J0C6</accession>
<dbReference type="AlphaFoldDB" id="J7J0C6"/>
<dbReference type="OrthoDB" id="9813321at2"/>
<dbReference type="KEGG" id="dmi:Desmer_2868"/>
<gene>
    <name evidence="2" type="ordered locus">Desmer_2868</name>
</gene>
<dbReference type="STRING" id="768704.Desmer_2868"/>
<dbReference type="InterPro" id="IPR013429">
    <property type="entry name" value="Regulatory_FmdB_Zinc_ribbon"/>
</dbReference>
<dbReference type="EMBL" id="CP003629">
    <property type="protein sequence ID" value="AFQ44773.1"/>
    <property type="molecule type" value="Genomic_DNA"/>
</dbReference>
<reference evidence="3" key="2">
    <citation type="submission" date="2012-08" db="EMBL/GenBank/DDBJ databases">
        <title>Finished genome of Desulfosporosinus meridiei DSM 13257.</title>
        <authorList>
            <person name="Huntemann M."/>
            <person name="Wei C.-L."/>
            <person name="Han J."/>
            <person name="Detter J.C."/>
            <person name="Han C."/>
            <person name="Davenport K."/>
            <person name="Daligault H."/>
            <person name="Erkkila T."/>
            <person name="Gu W."/>
            <person name="Munk A.C.C."/>
            <person name="Teshima H."/>
            <person name="Xu Y."/>
            <person name="Chain P."/>
            <person name="Tapia R."/>
            <person name="Chen A."/>
            <person name="Krypides N."/>
            <person name="Mavromatis K."/>
            <person name="Markowitz V."/>
            <person name="Szeto E."/>
            <person name="Ivanova N."/>
            <person name="Mikhailova N."/>
            <person name="Ovchinnikova G."/>
            <person name="Pagani I."/>
            <person name="Pati A."/>
            <person name="Goodwin L."/>
            <person name="Peters L."/>
            <person name="Pitluck S."/>
            <person name="Woyke T."/>
            <person name="Pester M."/>
            <person name="Spring S."/>
            <person name="Ollivier B."/>
            <person name="Rattei T."/>
            <person name="Klenk H.-P."/>
            <person name="Wagner M."/>
            <person name="Loy A."/>
        </authorList>
    </citation>
    <scope>NUCLEOTIDE SEQUENCE [LARGE SCALE GENOMIC DNA]</scope>
    <source>
        <strain evidence="3">ATCC BAA-275 / DSM 13257 / NCIMB 13706 / S10</strain>
    </source>
</reference>
<evidence type="ECO:0000313" key="3">
    <source>
        <dbReference type="Proteomes" id="UP000005262"/>
    </source>
</evidence>
<dbReference type="RefSeq" id="WP_014903686.1">
    <property type="nucleotide sequence ID" value="NC_018515.1"/>
</dbReference>
<keyword evidence="3" id="KW-1185">Reference proteome</keyword>
<dbReference type="HOGENOM" id="CLU_136025_4_0_9"/>